<evidence type="ECO:0000313" key="3">
    <source>
        <dbReference type="Proteomes" id="UP000265836"/>
    </source>
</evidence>
<accession>A0A397MDY8</accession>
<gene>
    <name evidence="2" type="ORF">DFO61_4327</name>
</gene>
<evidence type="ECO:0000313" key="2">
    <source>
        <dbReference type="EMBL" id="RIA19754.1"/>
    </source>
</evidence>
<evidence type="ECO:0008006" key="4">
    <source>
        <dbReference type="Google" id="ProtNLM"/>
    </source>
</evidence>
<name>A0A397MDY8_ECTOL</name>
<proteinExistence type="inferred from homology"/>
<dbReference type="EMBL" id="QXDA01000007">
    <property type="protein sequence ID" value="RIA19754.1"/>
    <property type="molecule type" value="Genomic_DNA"/>
</dbReference>
<dbReference type="AlphaFoldDB" id="A0A397MDY8"/>
<dbReference type="InterPro" id="IPR005363">
    <property type="entry name" value="UPF0167"/>
</dbReference>
<reference evidence="2 3" key="1">
    <citation type="submission" date="2018-08" db="EMBL/GenBank/DDBJ databases">
        <title>Genome sequencing of rice bacterial endophytes.</title>
        <authorList>
            <person name="Venturi V."/>
        </authorList>
    </citation>
    <scope>NUCLEOTIDE SEQUENCE [LARGE SCALE GENOMIC DNA]</scope>
    <source>
        <strain evidence="2 3">E1205</strain>
    </source>
</reference>
<sequence>MTAVLPHFPYHKDPLATGVVKASDSVCRCCGLARGYIYTGPVYSREHLRDRLCPWCIADGSAATRFDASFIGDHSLAESGVAESAIEEVDLCTPGYSSWQDSIWLAHCNDACEFHGDASEEDVRQATTSTKQQWMQDYEQAEKDWEWATRGYKPGGDSAFYKFVCRHCQQVLFAWDLS</sequence>
<protein>
    <recommendedName>
        <fullName evidence="4">CbrC family protein</fullName>
    </recommendedName>
</protein>
<dbReference type="Proteomes" id="UP000265836">
    <property type="component" value="Unassembled WGS sequence"/>
</dbReference>
<evidence type="ECO:0000256" key="1">
    <source>
        <dbReference type="ARBA" id="ARBA00008525"/>
    </source>
</evidence>
<dbReference type="RefSeq" id="WP_119694643.1">
    <property type="nucleotide sequence ID" value="NZ_QXDA01000007.1"/>
</dbReference>
<comment type="caution">
    <text evidence="2">The sequence shown here is derived from an EMBL/GenBank/DDBJ whole genome shotgun (WGS) entry which is preliminary data.</text>
</comment>
<organism evidence="2 3">
    <name type="scientific">Ectopseudomonas oleovorans</name>
    <name type="common">Pseudomonas oleovorans</name>
    <dbReference type="NCBI Taxonomy" id="301"/>
    <lineage>
        <taxon>Bacteria</taxon>
        <taxon>Pseudomonadati</taxon>
        <taxon>Pseudomonadota</taxon>
        <taxon>Gammaproteobacteria</taxon>
        <taxon>Pseudomonadales</taxon>
        <taxon>Pseudomonadaceae</taxon>
        <taxon>Ectopseudomonas</taxon>
    </lineage>
</organism>
<comment type="similarity">
    <text evidence="1">Belongs to the UPF0167 family.</text>
</comment>
<dbReference type="Pfam" id="PF03691">
    <property type="entry name" value="UPF0167"/>
    <property type="match status" value="1"/>
</dbReference>